<reference evidence="1 2" key="1">
    <citation type="submission" date="2016-10" db="EMBL/GenBank/DDBJ databases">
        <authorList>
            <person name="de Groot N.N."/>
        </authorList>
    </citation>
    <scope>NUCLEOTIDE SEQUENCE [LARGE SCALE GENOMIC DNA]</scope>
    <source>
        <strain evidence="1 2">DSM 18610</strain>
    </source>
</reference>
<dbReference type="OrthoDB" id="736172at2"/>
<evidence type="ECO:0000313" key="2">
    <source>
        <dbReference type="Proteomes" id="UP000199572"/>
    </source>
</evidence>
<dbReference type="AlphaFoldDB" id="A0A1H9WAL9"/>
<accession>A0A1H9WAL9</accession>
<proteinExistence type="predicted"/>
<evidence type="ECO:0000313" key="1">
    <source>
        <dbReference type="EMBL" id="SES30996.1"/>
    </source>
</evidence>
<evidence type="ECO:0008006" key="3">
    <source>
        <dbReference type="Google" id="ProtNLM"/>
    </source>
</evidence>
<dbReference type="Proteomes" id="UP000199572">
    <property type="component" value="Unassembled WGS sequence"/>
</dbReference>
<dbReference type="STRING" id="390241.SAMN04488023_1671"/>
<dbReference type="EMBL" id="FOGG01000067">
    <property type="protein sequence ID" value="SES30996.1"/>
    <property type="molecule type" value="Genomic_DNA"/>
</dbReference>
<organism evidence="1 2">
    <name type="scientific">Pedobacter rhizosphaerae</name>
    <dbReference type="NCBI Taxonomy" id="390241"/>
    <lineage>
        <taxon>Bacteria</taxon>
        <taxon>Pseudomonadati</taxon>
        <taxon>Bacteroidota</taxon>
        <taxon>Sphingobacteriia</taxon>
        <taxon>Sphingobacteriales</taxon>
        <taxon>Sphingobacteriaceae</taxon>
        <taxon>Pedobacter</taxon>
    </lineage>
</organism>
<name>A0A1H9WAL9_9SPHI</name>
<sequence length="403" mass="45806">MINFLTRRFFILSLLVLMLFGAIGCLNKSDAEAKYSFYILAKDGNEYLLTSNSLTDGSLKPETDGVLLDRKDMDRDVMIKEGYYYHLNRKKGLFTKFKLEEGTLKMIDTLNLKDYSIENFNWLGKDTLLLTALNISGYNETKFALIDTKRMKTIRAGTMEIPKPSGIFTTLSIGLVEKRKNSLLVGYTYHHSTGISNYATSDTLYVSQLSYPDMELIKTEKDTRSTYPGGVNTIQSYNFSDAHQDYYFMSCPGIALGNRPEIPTGIFRIKANTDTLDRDYFFDISGSVIQNHAYGMWNLGNDKVIIRSERKDLFKGLGDHYSTAHFEFYELNLKSKAIKKLALPLDKGTRRECVLVEGNTAYIAVNSTNEGNYIWVYDVQTGALKKGLQLAGDTDFILRMDRL</sequence>
<protein>
    <recommendedName>
        <fullName evidence="3">DUF4374 domain-containing protein</fullName>
    </recommendedName>
</protein>
<gene>
    <name evidence="1" type="ORF">SAMN04488023_1671</name>
</gene>
<keyword evidence="2" id="KW-1185">Reference proteome</keyword>
<dbReference type="PROSITE" id="PS51257">
    <property type="entry name" value="PROKAR_LIPOPROTEIN"/>
    <property type="match status" value="1"/>
</dbReference>
<dbReference type="RefSeq" id="WP_090890040.1">
    <property type="nucleotide sequence ID" value="NZ_FOGG01000067.1"/>
</dbReference>